<sequence length="70" mass="7730">MTSRPKIAAPFTCLHRVLTSLPLTVRPDLTERIPKWMLGSISGHLCQDVYITACKVIHPSSAGDEQARTL</sequence>
<dbReference type="InParanoid" id="A0A316VVX4"/>
<proteinExistence type="predicted"/>
<reference evidence="1 2" key="1">
    <citation type="journal article" date="2018" name="Mol. Biol. Evol.">
        <title>Broad Genomic Sampling Reveals a Smut Pathogenic Ancestry of the Fungal Clade Ustilaginomycotina.</title>
        <authorList>
            <person name="Kijpornyongpan T."/>
            <person name="Mondo S.J."/>
            <person name="Barry K."/>
            <person name="Sandor L."/>
            <person name="Lee J."/>
            <person name="Lipzen A."/>
            <person name="Pangilinan J."/>
            <person name="LaButti K."/>
            <person name="Hainaut M."/>
            <person name="Henrissat B."/>
            <person name="Grigoriev I.V."/>
            <person name="Spatafora J.W."/>
            <person name="Aime M.C."/>
        </authorList>
    </citation>
    <scope>NUCLEOTIDE SEQUENCE [LARGE SCALE GENOMIC DNA]</scope>
    <source>
        <strain evidence="1 2">MCA 4658</strain>
    </source>
</reference>
<organism evidence="1 2">
    <name type="scientific">Ceraceosorus guamensis</name>
    <dbReference type="NCBI Taxonomy" id="1522189"/>
    <lineage>
        <taxon>Eukaryota</taxon>
        <taxon>Fungi</taxon>
        <taxon>Dikarya</taxon>
        <taxon>Basidiomycota</taxon>
        <taxon>Ustilaginomycotina</taxon>
        <taxon>Exobasidiomycetes</taxon>
        <taxon>Ceraceosorales</taxon>
        <taxon>Ceraceosoraceae</taxon>
        <taxon>Ceraceosorus</taxon>
    </lineage>
</organism>
<dbReference type="RefSeq" id="XP_025368604.1">
    <property type="nucleotide sequence ID" value="XM_025514272.1"/>
</dbReference>
<dbReference type="Proteomes" id="UP000245783">
    <property type="component" value="Unassembled WGS sequence"/>
</dbReference>
<name>A0A316VVX4_9BASI</name>
<gene>
    <name evidence="1" type="ORF">IE81DRAFT_324585</name>
</gene>
<dbReference type="AlphaFoldDB" id="A0A316VVX4"/>
<accession>A0A316VVX4</accession>
<protein>
    <submittedName>
        <fullName evidence="1">Uncharacterized protein</fullName>
    </submittedName>
</protein>
<keyword evidence="2" id="KW-1185">Reference proteome</keyword>
<evidence type="ECO:0000313" key="2">
    <source>
        <dbReference type="Proteomes" id="UP000245783"/>
    </source>
</evidence>
<evidence type="ECO:0000313" key="1">
    <source>
        <dbReference type="EMBL" id="PWN41444.1"/>
    </source>
</evidence>
<dbReference type="EMBL" id="KZ819393">
    <property type="protein sequence ID" value="PWN41444.1"/>
    <property type="molecule type" value="Genomic_DNA"/>
</dbReference>
<dbReference type="GeneID" id="37036142"/>